<organism evidence="4 5">
    <name type="scientific">Maudiozyma humilis</name>
    <name type="common">Sour dough yeast</name>
    <name type="synonym">Kazachstania humilis</name>
    <dbReference type="NCBI Taxonomy" id="51915"/>
    <lineage>
        <taxon>Eukaryota</taxon>
        <taxon>Fungi</taxon>
        <taxon>Dikarya</taxon>
        <taxon>Ascomycota</taxon>
        <taxon>Saccharomycotina</taxon>
        <taxon>Saccharomycetes</taxon>
        <taxon>Saccharomycetales</taxon>
        <taxon>Saccharomycetaceae</taxon>
        <taxon>Maudiozyma</taxon>
    </lineage>
</organism>
<dbReference type="InterPro" id="IPR001509">
    <property type="entry name" value="Epimerase_deHydtase"/>
</dbReference>
<dbReference type="GO" id="GO:0016616">
    <property type="term" value="F:oxidoreductase activity, acting on the CH-OH group of donors, NAD or NADP as acceptor"/>
    <property type="evidence" value="ECO:0007669"/>
    <property type="project" value="TreeGrafter"/>
</dbReference>
<evidence type="ECO:0000259" key="3">
    <source>
        <dbReference type="Pfam" id="PF01370"/>
    </source>
</evidence>
<name>A0AAV5RS89_MAUHU</name>
<gene>
    <name evidence="4" type="ORF">DAKH74_000050</name>
</gene>
<evidence type="ECO:0000313" key="4">
    <source>
        <dbReference type="EMBL" id="GMM53389.1"/>
    </source>
</evidence>
<reference evidence="4 5" key="1">
    <citation type="journal article" date="2023" name="Elife">
        <title>Identification of key yeast species and microbe-microbe interactions impacting larval growth of Drosophila in the wild.</title>
        <authorList>
            <person name="Mure A."/>
            <person name="Sugiura Y."/>
            <person name="Maeda R."/>
            <person name="Honda K."/>
            <person name="Sakurai N."/>
            <person name="Takahashi Y."/>
            <person name="Watada M."/>
            <person name="Katoh T."/>
            <person name="Gotoh A."/>
            <person name="Gotoh Y."/>
            <person name="Taniguchi I."/>
            <person name="Nakamura K."/>
            <person name="Hayashi T."/>
            <person name="Katayama T."/>
            <person name="Uemura T."/>
            <person name="Hattori Y."/>
        </authorList>
    </citation>
    <scope>NUCLEOTIDE SEQUENCE [LARGE SCALE GENOMIC DNA]</scope>
    <source>
        <strain evidence="4 5">KH-74</strain>
    </source>
</reference>
<dbReference type="EMBL" id="BTGD01000001">
    <property type="protein sequence ID" value="GMM53389.1"/>
    <property type="molecule type" value="Genomic_DNA"/>
</dbReference>
<dbReference type="CDD" id="cd05227">
    <property type="entry name" value="AR_SDR_e"/>
    <property type="match status" value="1"/>
</dbReference>
<sequence length="341" mass="37826">MSVLVTGSTGFIAQHIISHLLEQNYSVIGTARSQTKAATLQKKFGNPSNLSIDVVPDMVKPDAFYEVFEEHGPSIMYVMHVASPFFTESDNYKRDLLIPAVEGTKNILEAIKKFGSETVKHVVITSSVAAMFDFTRDEDPTYTYDEDSWNPDEMQEALIDGGHAYNASKKFAEKLAWKFMEENKSTINFGLTTVCPCYVFGPQQFDENFGSVLNTSCELIHKLVHTSAGAAVDNSFVGNFIDVRDVAKAHIAAIQRPELSGKRLLMISSRFNAQDIYDVMNEDFPELQGNVPKGNPGTGALHHWAGAVADNSRTKELLGFPFNPLRKTIDDTVAQVLRCEK</sequence>
<feature type="domain" description="NAD-dependent epimerase/dehydratase" evidence="3">
    <location>
        <begin position="3"/>
        <end position="259"/>
    </location>
</feature>
<accession>A0AAV5RS89</accession>
<dbReference type="PANTHER" id="PTHR10366:SF844">
    <property type="entry name" value="NADPH-DEPENDENT METHYLGLYOXAL REDUCTASE GRE2"/>
    <property type="match status" value="1"/>
</dbReference>
<dbReference type="Proteomes" id="UP001377567">
    <property type="component" value="Unassembled WGS sequence"/>
</dbReference>
<dbReference type="InterPro" id="IPR036291">
    <property type="entry name" value="NAD(P)-bd_dom_sf"/>
</dbReference>
<protein>
    <recommendedName>
        <fullName evidence="3">NAD-dependent epimerase/dehydratase domain-containing protein</fullName>
    </recommendedName>
</protein>
<evidence type="ECO:0000256" key="2">
    <source>
        <dbReference type="ARBA" id="ARBA00023445"/>
    </source>
</evidence>
<comment type="similarity">
    <text evidence="2">Belongs to the NAD(P)-dependent epimerase/dehydratase family. Dihydroflavonol-4-reductase subfamily.</text>
</comment>
<dbReference type="AlphaFoldDB" id="A0AAV5RS89"/>
<evidence type="ECO:0000313" key="5">
    <source>
        <dbReference type="Proteomes" id="UP001377567"/>
    </source>
</evidence>
<dbReference type="Gene3D" id="3.40.50.720">
    <property type="entry name" value="NAD(P)-binding Rossmann-like Domain"/>
    <property type="match status" value="1"/>
</dbReference>
<evidence type="ECO:0000256" key="1">
    <source>
        <dbReference type="ARBA" id="ARBA00023002"/>
    </source>
</evidence>
<dbReference type="FunFam" id="3.40.50.720:FF:000191">
    <property type="entry name" value="Methylglyoxal reductase (NADPH-dependent)"/>
    <property type="match status" value="1"/>
</dbReference>
<dbReference type="InterPro" id="IPR050425">
    <property type="entry name" value="NAD(P)_dehydrat-like"/>
</dbReference>
<proteinExistence type="inferred from homology"/>
<keyword evidence="5" id="KW-1185">Reference proteome</keyword>
<keyword evidence="1" id="KW-0560">Oxidoreductase</keyword>
<comment type="caution">
    <text evidence="4">The sequence shown here is derived from an EMBL/GenBank/DDBJ whole genome shotgun (WGS) entry which is preliminary data.</text>
</comment>
<dbReference type="SUPFAM" id="SSF51735">
    <property type="entry name" value="NAD(P)-binding Rossmann-fold domains"/>
    <property type="match status" value="1"/>
</dbReference>
<dbReference type="Pfam" id="PF01370">
    <property type="entry name" value="Epimerase"/>
    <property type="match status" value="1"/>
</dbReference>
<dbReference type="PANTHER" id="PTHR10366">
    <property type="entry name" value="NAD DEPENDENT EPIMERASE/DEHYDRATASE"/>
    <property type="match status" value="1"/>
</dbReference>